<evidence type="ECO:0000256" key="1">
    <source>
        <dbReference type="ARBA" id="ARBA00005194"/>
    </source>
</evidence>
<accession>A0A0W0SXZ3</accession>
<evidence type="ECO:0000256" key="8">
    <source>
        <dbReference type="PIRNR" id="PIRNR000094"/>
    </source>
</evidence>
<evidence type="ECO:0000256" key="4">
    <source>
        <dbReference type="ARBA" id="ARBA00022832"/>
    </source>
</evidence>
<evidence type="ECO:0000256" key="10">
    <source>
        <dbReference type="PIRSR" id="PIRSR000094-2"/>
    </source>
</evidence>
<evidence type="ECO:0000256" key="3">
    <source>
        <dbReference type="ARBA" id="ARBA00022516"/>
    </source>
</evidence>
<sequence>MIVDLTNKKGLVTGIANDHSIAYGCGEQFREANAELAITFLNAKAEPFIRPLALELKSPLILPCNVQKEEEIIALFAAIEKKWGRLDFMLHSMAFAPKTALEYPLIECSKEGFLEAMDISCHSLIRLSKYAAPLMKNGGSILTMTYYGSQKVILNYNLMGVVKAALETSVRYLAYELGPQNIRVNAISPGPIETRAASGIPNFYEYIDAEKQRSPLPRMVDIKNVGNLAAFLASDAAMDITGQVHYIDAGYSIMG</sequence>
<feature type="active site" description="Proton acceptor" evidence="9">
    <location>
        <position position="146"/>
    </location>
</feature>
<dbReference type="OrthoDB" id="9803628at2"/>
<evidence type="ECO:0000256" key="5">
    <source>
        <dbReference type="ARBA" id="ARBA00023002"/>
    </source>
</evidence>
<keyword evidence="5 8" id="KW-0560">Oxidoreductase</keyword>
<dbReference type="InterPro" id="IPR014358">
    <property type="entry name" value="Enoyl-ACP_Rdtase_NADH"/>
</dbReference>
<feature type="binding site" evidence="10">
    <location>
        <position position="96"/>
    </location>
    <ligand>
        <name>substrate</name>
    </ligand>
</feature>
<reference evidence="12 13" key="1">
    <citation type="submission" date="2015-11" db="EMBL/GenBank/DDBJ databases">
        <title>Genomic analysis of 38 Legionella species identifies large and diverse effector repertoires.</title>
        <authorList>
            <person name="Burstein D."/>
            <person name="Amaro F."/>
            <person name="Zusman T."/>
            <person name="Lifshitz Z."/>
            <person name="Cohen O."/>
            <person name="Gilbert J.A."/>
            <person name="Pupko T."/>
            <person name="Shuman H.A."/>
            <person name="Segal G."/>
        </authorList>
    </citation>
    <scope>NUCLEOTIDE SEQUENCE [LARGE SCALE GENOMIC DNA]</scope>
    <source>
        <strain evidence="12 13">ATCC 700990</strain>
    </source>
</reference>
<evidence type="ECO:0000256" key="2">
    <source>
        <dbReference type="ARBA" id="ARBA00009233"/>
    </source>
</evidence>
<dbReference type="PANTHER" id="PTHR43159:SF2">
    <property type="entry name" value="ENOYL-[ACYL-CARRIER-PROTEIN] REDUCTASE [NADH], CHLOROPLASTIC"/>
    <property type="match status" value="1"/>
</dbReference>
<feature type="binding site" evidence="11">
    <location>
        <position position="14"/>
    </location>
    <ligand>
        <name>NAD(+)</name>
        <dbReference type="ChEBI" id="CHEBI:57540"/>
    </ligand>
</feature>
<dbReference type="STRING" id="1212489.Ldro_0817"/>
<keyword evidence="4" id="KW-0276">Fatty acid metabolism</keyword>
<feature type="active site" description="Proton acceptor" evidence="9">
    <location>
        <position position="156"/>
    </location>
</feature>
<dbReference type="EC" id="1.3.1.9" evidence="8"/>
<keyword evidence="13" id="KW-1185">Reference proteome</keyword>
<dbReference type="RefSeq" id="WP_058495150.1">
    <property type="nucleotide sequence ID" value="NZ_CAAAIU010000014.1"/>
</dbReference>
<dbReference type="PATRIC" id="fig|1212489.4.peg.855"/>
<comment type="caution">
    <text evidence="12">The sequence shown here is derived from an EMBL/GenBank/DDBJ whole genome shotgun (WGS) entry which is preliminary data.</text>
</comment>
<dbReference type="GO" id="GO:0004318">
    <property type="term" value="F:enoyl-[acyl-carrier-protein] reductase (NADH) activity"/>
    <property type="evidence" value="ECO:0007669"/>
    <property type="project" value="UniProtKB-EC"/>
</dbReference>
<keyword evidence="7 8" id="KW-0275">Fatty acid biosynthesis</keyword>
<evidence type="ECO:0000256" key="7">
    <source>
        <dbReference type="ARBA" id="ARBA00023160"/>
    </source>
</evidence>
<feature type="binding site" evidence="11">
    <location>
        <begin position="20"/>
        <end position="21"/>
    </location>
    <ligand>
        <name>NAD(+)</name>
        <dbReference type="ChEBI" id="CHEBI:57540"/>
    </ligand>
</feature>
<dbReference type="PRINTS" id="PR00081">
    <property type="entry name" value="GDHRDH"/>
</dbReference>
<dbReference type="Proteomes" id="UP000054736">
    <property type="component" value="Unassembled WGS sequence"/>
</dbReference>
<dbReference type="UniPathway" id="UPA00094"/>
<dbReference type="EMBL" id="LNXY01000018">
    <property type="protein sequence ID" value="KTC88223.1"/>
    <property type="molecule type" value="Genomic_DNA"/>
</dbReference>
<evidence type="ECO:0000313" key="12">
    <source>
        <dbReference type="EMBL" id="KTC88223.1"/>
    </source>
</evidence>
<organism evidence="12 13">
    <name type="scientific">Legionella drozanskii LLAP-1</name>
    <dbReference type="NCBI Taxonomy" id="1212489"/>
    <lineage>
        <taxon>Bacteria</taxon>
        <taxon>Pseudomonadati</taxon>
        <taxon>Pseudomonadota</taxon>
        <taxon>Gammaproteobacteria</taxon>
        <taxon>Legionellales</taxon>
        <taxon>Legionellaceae</taxon>
        <taxon>Legionella</taxon>
    </lineage>
</organism>
<dbReference type="Pfam" id="PF13561">
    <property type="entry name" value="adh_short_C2"/>
    <property type="match status" value="1"/>
</dbReference>
<keyword evidence="6" id="KW-0443">Lipid metabolism</keyword>
<keyword evidence="8 11" id="KW-0520">NAD</keyword>
<feature type="binding site" evidence="11">
    <location>
        <begin position="192"/>
        <end position="196"/>
    </location>
    <ligand>
        <name>NAD(+)</name>
        <dbReference type="ChEBI" id="CHEBI:57540"/>
    </ligand>
</feature>
<feature type="binding site" evidence="11">
    <location>
        <position position="163"/>
    </location>
    <ligand>
        <name>NAD(+)</name>
        <dbReference type="ChEBI" id="CHEBI:57540"/>
    </ligand>
</feature>
<dbReference type="Gene3D" id="1.10.8.400">
    <property type="entry name" value="Enoyl acyl carrier protein reductase"/>
    <property type="match status" value="1"/>
</dbReference>
<dbReference type="PIRSF" id="PIRSF000094">
    <property type="entry name" value="Enoyl-ACP_rdct"/>
    <property type="match status" value="1"/>
</dbReference>
<keyword evidence="3 8" id="KW-0444">Lipid biosynthesis</keyword>
<protein>
    <recommendedName>
        <fullName evidence="8">Enoyl-[acyl-carrier-protein] reductase [NADH]</fullName>
        <ecNumber evidence="8">1.3.1.9</ecNumber>
    </recommendedName>
</protein>
<dbReference type="CDD" id="cd05372">
    <property type="entry name" value="ENR_SDR"/>
    <property type="match status" value="1"/>
</dbReference>
<evidence type="ECO:0000256" key="11">
    <source>
        <dbReference type="PIRSR" id="PIRSR000094-3"/>
    </source>
</evidence>
<dbReference type="InterPro" id="IPR036291">
    <property type="entry name" value="NAD(P)-bd_dom_sf"/>
</dbReference>
<evidence type="ECO:0000313" key="13">
    <source>
        <dbReference type="Proteomes" id="UP000054736"/>
    </source>
</evidence>
<dbReference type="SUPFAM" id="SSF51735">
    <property type="entry name" value="NAD(P)-binding Rossmann-fold domains"/>
    <property type="match status" value="1"/>
</dbReference>
<dbReference type="Gene3D" id="3.40.50.720">
    <property type="entry name" value="NAD(P)-binding Rossmann-like Domain"/>
    <property type="match status" value="1"/>
</dbReference>
<evidence type="ECO:0000256" key="6">
    <source>
        <dbReference type="ARBA" id="ARBA00023098"/>
    </source>
</evidence>
<evidence type="ECO:0000256" key="9">
    <source>
        <dbReference type="PIRSR" id="PIRSR000094-1"/>
    </source>
</evidence>
<comment type="catalytic activity">
    <reaction evidence="8">
        <text>a 2,3-saturated acyl-[ACP] + NAD(+) = a (2E)-enoyl-[ACP] + NADH + H(+)</text>
        <dbReference type="Rhea" id="RHEA:10240"/>
        <dbReference type="Rhea" id="RHEA-COMP:9925"/>
        <dbReference type="Rhea" id="RHEA-COMP:9926"/>
        <dbReference type="ChEBI" id="CHEBI:15378"/>
        <dbReference type="ChEBI" id="CHEBI:57540"/>
        <dbReference type="ChEBI" id="CHEBI:57945"/>
        <dbReference type="ChEBI" id="CHEBI:78784"/>
        <dbReference type="ChEBI" id="CHEBI:78785"/>
        <dbReference type="EC" id="1.3.1.9"/>
    </reaction>
</comment>
<proteinExistence type="inferred from homology"/>
<gene>
    <name evidence="12" type="primary">fabI</name>
    <name evidence="12" type="ORF">Ldro_0817</name>
</gene>
<comment type="pathway">
    <text evidence="1">Lipid metabolism; fatty acid biosynthesis.</text>
</comment>
<dbReference type="PANTHER" id="PTHR43159">
    <property type="entry name" value="ENOYL-[ACYL-CARRIER-PROTEIN] REDUCTASE"/>
    <property type="match status" value="1"/>
</dbReference>
<dbReference type="InterPro" id="IPR002347">
    <property type="entry name" value="SDR_fam"/>
</dbReference>
<dbReference type="NCBIfam" id="NF005717">
    <property type="entry name" value="PRK07533.1"/>
    <property type="match status" value="1"/>
</dbReference>
<dbReference type="GO" id="GO:0006633">
    <property type="term" value="P:fatty acid biosynthetic process"/>
    <property type="evidence" value="ECO:0007669"/>
    <property type="project" value="UniProtKB-UniPathway"/>
</dbReference>
<comment type="similarity">
    <text evidence="2 8">Belongs to the short-chain dehydrogenases/reductases (SDR) family. FabI subfamily.</text>
</comment>
<dbReference type="AlphaFoldDB" id="A0A0W0SXZ3"/>
<feature type="binding site" evidence="11">
    <location>
        <position position="93"/>
    </location>
    <ligand>
        <name>NAD(+)</name>
        <dbReference type="ChEBI" id="CHEBI:57540"/>
    </ligand>
</feature>
<name>A0A0W0SXZ3_9GAMM</name>